<evidence type="ECO:0000313" key="2">
    <source>
        <dbReference type="EMBL" id="SEW39358.1"/>
    </source>
</evidence>
<dbReference type="AlphaFoldDB" id="A0A1I0RF96"/>
<dbReference type="InterPro" id="IPR017946">
    <property type="entry name" value="PLC-like_Pdiesterase_TIM-brl"/>
</dbReference>
<organism evidence="2 3">
    <name type="scientific">Cognatiyoonia koreensis</name>
    <dbReference type="NCBI Taxonomy" id="364200"/>
    <lineage>
        <taxon>Bacteria</taxon>
        <taxon>Pseudomonadati</taxon>
        <taxon>Pseudomonadota</taxon>
        <taxon>Alphaproteobacteria</taxon>
        <taxon>Rhodobacterales</taxon>
        <taxon>Paracoccaceae</taxon>
        <taxon>Cognatiyoonia</taxon>
    </lineage>
</organism>
<keyword evidence="3" id="KW-1185">Reference proteome</keyword>
<feature type="domain" description="GP-PDE" evidence="1">
    <location>
        <begin position="9"/>
        <end position="250"/>
    </location>
</feature>
<dbReference type="OrthoDB" id="384721at2"/>
<dbReference type="GO" id="GO:0008081">
    <property type="term" value="F:phosphoric diester hydrolase activity"/>
    <property type="evidence" value="ECO:0007669"/>
    <property type="project" value="InterPro"/>
</dbReference>
<dbReference type="Pfam" id="PF03009">
    <property type="entry name" value="GDPD"/>
    <property type="match status" value="1"/>
</dbReference>
<dbReference type="GO" id="GO:0006629">
    <property type="term" value="P:lipid metabolic process"/>
    <property type="evidence" value="ECO:0007669"/>
    <property type="project" value="InterPro"/>
</dbReference>
<protein>
    <submittedName>
        <fullName evidence="2">Glycerophosphoryl diester phosphodiesterase</fullName>
    </submittedName>
</protein>
<accession>A0A1I0RF96</accession>
<proteinExistence type="predicted"/>
<dbReference type="Gene3D" id="3.20.20.190">
    <property type="entry name" value="Phosphatidylinositol (PI) phosphodiesterase"/>
    <property type="match status" value="1"/>
</dbReference>
<gene>
    <name evidence="2" type="ORF">SAMN04488515_2589</name>
</gene>
<dbReference type="PROSITE" id="PS51704">
    <property type="entry name" value="GP_PDE"/>
    <property type="match status" value="1"/>
</dbReference>
<name>A0A1I0RF96_9RHOB</name>
<evidence type="ECO:0000313" key="3">
    <source>
        <dbReference type="Proteomes" id="UP000199167"/>
    </source>
</evidence>
<dbReference type="PANTHER" id="PTHR46211:SF1">
    <property type="entry name" value="GLYCEROPHOSPHODIESTER PHOSPHODIESTERASE, CYTOPLASMIC"/>
    <property type="match status" value="1"/>
</dbReference>
<evidence type="ECO:0000259" key="1">
    <source>
        <dbReference type="PROSITE" id="PS51704"/>
    </source>
</evidence>
<dbReference type="SUPFAM" id="SSF51695">
    <property type="entry name" value="PLC-like phosphodiesterases"/>
    <property type="match status" value="1"/>
</dbReference>
<dbReference type="STRING" id="364200.SAMN04488515_2589"/>
<dbReference type="EMBL" id="FOIZ01000002">
    <property type="protein sequence ID" value="SEW39358.1"/>
    <property type="molecule type" value="Genomic_DNA"/>
</dbReference>
<sequence length="250" mass="27369">MRLPSSFLARPFAHRGLHDVTAGRAENSPGAFAAAIGHGYGIELDLQLSKDGQAMVFHDYDLERLAGIRGAVAQKTALELSAIALLHDGDAIPTLSDVLAQVSGQVPLLIEIKDQDGGMGPNVGKLEMATANLLRDYQGDVAVMSFNPHSVAAMRELLPDTPRGLTTCRYKRKDWPTLKKLVRHGLRKIPNFADVDASFISHDRKDLDRGYVRRVKKAGYPVLTWTIKSPAQEAEARKIADNITFEGYLA</sequence>
<dbReference type="Proteomes" id="UP000199167">
    <property type="component" value="Unassembled WGS sequence"/>
</dbReference>
<dbReference type="RefSeq" id="WP_089995470.1">
    <property type="nucleotide sequence ID" value="NZ_FOIZ01000002.1"/>
</dbReference>
<dbReference type="PANTHER" id="PTHR46211">
    <property type="entry name" value="GLYCEROPHOSPHORYL DIESTER PHOSPHODIESTERASE"/>
    <property type="match status" value="1"/>
</dbReference>
<reference evidence="2 3" key="1">
    <citation type="submission" date="2016-10" db="EMBL/GenBank/DDBJ databases">
        <authorList>
            <person name="de Groot N.N."/>
        </authorList>
    </citation>
    <scope>NUCLEOTIDE SEQUENCE [LARGE SCALE GENOMIC DNA]</scope>
    <source>
        <strain evidence="2 3">DSM 17925</strain>
    </source>
</reference>
<dbReference type="InterPro" id="IPR030395">
    <property type="entry name" value="GP_PDE_dom"/>
</dbReference>